<reference evidence="2" key="1">
    <citation type="submission" date="2020-07" db="EMBL/GenBank/DDBJ databases">
        <title>The High-quality genome of the commercially important snow crab, Chionoecetes opilio.</title>
        <authorList>
            <person name="Jeong J.-H."/>
            <person name="Ryu S."/>
        </authorList>
    </citation>
    <scope>NUCLEOTIDE SEQUENCE</scope>
    <source>
        <strain evidence="2">MADBK_172401_WGS</strain>
        <tissue evidence="2">Digestive gland</tissue>
    </source>
</reference>
<keyword evidence="3" id="KW-1185">Reference proteome</keyword>
<dbReference type="OrthoDB" id="6149742at2759"/>
<dbReference type="Proteomes" id="UP000770661">
    <property type="component" value="Unassembled WGS sequence"/>
</dbReference>
<proteinExistence type="predicted"/>
<sequence>MAELANKHPDVFTEFSNGHFTVQKTKRIFSAIPIDQGHEQNNAYVKGDGGAIGLTDNPTALRRWMVAGPEVARVIVEFEDFNLHPHDQEETRHHEETPSVQNTFARDVRINSWPSLKSWATFRGGQSGLAGARHKGDRRHCSHRNSP</sequence>
<accession>A0A8J4XQX1</accession>
<feature type="region of interest" description="Disordered" evidence="1">
    <location>
        <begin position="127"/>
        <end position="147"/>
    </location>
</feature>
<name>A0A8J4XQX1_CHIOP</name>
<feature type="compositionally biased region" description="Basic residues" evidence="1">
    <location>
        <begin position="132"/>
        <end position="147"/>
    </location>
</feature>
<dbReference type="PANTHER" id="PTHR47018">
    <property type="entry name" value="CXC DOMAIN-CONTAINING PROTEIN-RELATED"/>
    <property type="match status" value="1"/>
</dbReference>
<dbReference type="EMBL" id="JACEEZ010022288">
    <property type="protein sequence ID" value="KAG0712597.1"/>
    <property type="molecule type" value="Genomic_DNA"/>
</dbReference>
<comment type="caution">
    <text evidence="2">The sequence shown here is derived from an EMBL/GenBank/DDBJ whole genome shotgun (WGS) entry which is preliminary data.</text>
</comment>
<evidence type="ECO:0000256" key="1">
    <source>
        <dbReference type="SAM" id="MobiDB-lite"/>
    </source>
</evidence>
<dbReference type="AlphaFoldDB" id="A0A8J4XQX1"/>
<organism evidence="2 3">
    <name type="scientific">Chionoecetes opilio</name>
    <name type="common">Atlantic snow crab</name>
    <name type="synonym">Cancer opilio</name>
    <dbReference type="NCBI Taxonomy" id="41210"/>
    <lineage>
        <taxon>Eukaryota</taxon>
        <taxon>Metazoa</taxon>
        <taxon>Ecdysozoa</taxon>
        <taxon>Arthropoda</taxon>
        <taxon>Crustacea</taxon>
        <taxon>Multicrustacea</taxon>
        <taxon>Malacostraca</taxon>
        <taxon>Eumalacostraca</taxon>
        <taxon>Eucarida</taxon>
        <taxon>Decapoda</taxon>
        <taxon>Pleocyemata</taxon>
        <taxon>Brachyura</taxon>
        <taxon>Eubrachyura</taxon>
        <taxon>Majoidea</taxon>
        <taxon>Majidae</taxon>
        <taxon>Chionoecetes</taxon>
    </lineage>
</organism>
<evidence type="ECO:0000313" key="3">
    <source>
        <dbReference type="Proteomes" id="UP000770661"/>
    </source>
</evidence>
<gene>
    <name evidence="2" type="ORF">GWK47_018171</name>
</gene>
<evidence type="ECO:0000313" key="2">
    <source>
        <dbReference type="EMBL" id="KAG0712597.1"/>
    </source>
</evidence>
<protein>
    <submittedName>
        <fullName evidence="2">Uncharacterized protein</fullName>
    </submittedName>
</protein>